<dbReference type="AlphaFoldDB" id="A0A699UI78"/>
<sequence length="85" mass="9672">MNRNVSDRNSIARAVAKYVRKTGHLRKAGALADLVAPTLPDWWSGDPEFAGLVPRDQQEEAMEVKIDIWPGYSDYTDEYDTLIFE</sequence>
<dbReference type="EMBL" id="BKCJ011326744">
    <property type="protein sequence ID" value="GFD21016.1"/>
    <property type="molecule type" value="Genomic_DNA"/>
</dbReference>
<protein>
    <submittedName>
        <fullName evidence="1">Uncharacterized protein</fullName>
    </submittedName>
</protein>
<organism evidence="1">
    <name type="scientific">Tanacetum cinerariifolium</name>
    <name type="common">Dalmatian daisy</name>
    <name type="synonym">Chrysanthemum cinerariifolium</name>
    <dbReference type="NCBI Taxonomy" id="118510"/>
    <lineage>
        <taxon>Eukaryota</taxon>
        <taxon>Viridiplantae</taxon>
        <taxon>Streptophyta</taxon>
        <taxon>Embryophyta</taxon>
        <taxon>Tracheophyta</taxon>
        <taxon>Spermatophyta</taxon>
        <taxon>Magnoliopsida</taxon>
        <taxon>eudicotyledons</taxon>
        <taxon>Gunneridae</taxon>
        <taxon>Pentapetalae</taxon>
        <taxon>asterids</taxon>
        <taxon>campanulids</taxon>
        <taxon>Asterales</taxon>
        <taxon>Asteraceae</taxon>
        <taxon>Asteroideae</taxon>
        <taxon>Anthemideae</taxon>
        <taxon>Anthemidinae</taxon>
        <taxon>Tanacetum</taxon>
    </lineage>
</organism>
<comment type="caution">
    <text evidence="1">The sequence shown here is derived from an EMBL/GenBank/DDBJ whole genome shotgun (WGS) entry which is preliminary data.</text>
</comment>
<accession>A0A699UI78</accession>
<feature type="non-terminal residue" evidence="1">
    <location>
        <position position="85"/>
    </location>
</feature>
<gene>
    <name evidence="1" type="ORF">Tci_892985</name>
</gene>
<evidence type="ECO:0000313" key="1">
    <source>
        <dbReference type="EMBL" id="GFD21016.1"/>
    </source>
</evidence>
<reference evidence="1" key="1">
    <citation type="journal article" date="2019" name="Sci. Rep.">
        <title>Draft genome of Tanacetum cinerariifolium, the natural source of mosquito coil.</title>
        <authorList>
            <person name="Yamashiro T."/>
            <person name="Shiraishi A."/>
            <person name="Satake H."/>
            <person name="Nakayama K."/>
        </authorList>
    </citation>
    <scope>NUCLEOTIDE SEQUENCE</scope>
</reference>
<proteinExistence type="predicted"/>
<name>A0A699UI78_TANCI</name>